<feature type="signal peptide" evidence="10">
    <location>
        <begin position="1"/>
        <end position="25"/>
    </location>
</feature>
<gene>
    <name evidence="11" type="ORF">QVD17_14221</name>
</gene>
<comment type="similarity">
    <text evidence="3">Belongs to the OST3/OST6 family.</text>
</comment>
<organism evidence="11 12">
    <name type="scientific">Tagetes erecta</name>
    <name type="common">African marigold</name>
    <dbReference type="NCBI Taxonomy" id="13708"/>
    <lineage>
        <taxon>Eukaryota</taxon>
        <taxon>Viridiplantae</taxon>
        <taxon>Streptophyta</taxon>
        <taxon>Embryophyta</taxon>
        <taxon>Tracheophyta</taxon>
        <taxon>Spermatophyta</taxon>
        <taxon>Magnoliopsida</taxon>
        <taxon>eudicotyledons</taxon>
        <taxon>Gunneridae</taxon>
        <taxon>Pentapetalae</taxon>
        <taxon>asterids</taxon>
        <taxon>campanulids</taxon>
        <taxon>Asterales</taxon>
        <taxon>Asteraceae</taxon>
        <taxon>Asteroideae</taxon>
        <taxon>Heliantheae alliance</taxon>
        <taxon>Tageteae</taxon>
        <taxon>Tagetes</taxon>
    </lineage>
</organism>
<feature type="transmembrane region" description="Helical" evidence="9">
    <location>
        <begin position="68"/>
        <end position="88"/>
    </location>
</feature>
<evidence type="ECO:0000313" key="12">
    <source>
        <dbReference type="Proteomes" id="UP001229421"/>
    </source>
</evidence>
<dbReference type="Pfam" id="PF04756">
    <property type="entry name" value="OST3_OST6"/>
    <property type="match status" value="1"/>
</dbReference>
<feature type="chain" id="PRO_5042135720" evidence="10">
    <location>
        <begin position="26"/>
        <end position="189"/>
    </location>
</feature>
<comment type="function">
    <text evidence="1">Subunit of the oligosaccharyl transferase (OST) complex that catalyzes the initial transfer of a defined glycan (Glc(3)Man(9)GlcNAc(2) in eukaryotes) from the lipid carrier dolichol-pyrophosphate to an asparagine residue within an Asn-X-Ser/Thr consensus motif in nascent polypeptide chains, the first step in protein N-glycosylation. N-glycosylation occurs cotranslationally and the complex associates with the Sec61 complex at the channel-forming translocon complex that mediates protein translocation across the endoplasmic reticulum (ER). All subunits are required for a maximal enzyme activity.</text>
</comment>
<evidence type="ECO:0000256" key="3">
    <source>
        <dbReference type="ARBA" id="ARBA00009561"/>
    </source>
</evidence>
<dbReference type="GO" id="GO:0008250">
    <property type="term" value="C:oligosaccharyltransferase complex"/>
    <property type="evidence" value="ECO:0007669"/>
    <property type="project" value="TreeGrafter"/>
</dbReference>
<reference evidence="11" key="1">
    <citation type="journal article" date="2023" name="bioRxiv">
        <title>Improved chromosome-level genome assembly for marigold (Tagetes erecta).</title>
        <authorList>
            <person name="Jiang F."/>
            <person name="Yuan L."/>
            <person name="Wang S."/>
            <person name="Wang H."/>
            <person name="Xu D."/>
            <person name="Wang A."/>
            <person name="Fan W."/>
        </authorList>
    </citation>
    <scope>NUCLEOTIDE SEQUENCE</scope>
    <source>
        <strain evidence="11">WSJ</strain>
        <tissue evidence="11">Leaf</tissue>
    </source>
</reference>
<evidence type="ECO:0000256" key="10">
    <source>
        <dbReference type="SAM" id="SignalP"/>
    </source>
</evidence>
<evidence type="ECO:0000256" key="2">
    <source>
        <dbReference type="ARBA" id="ARBA00004477"/>
    </source>
</evidence>
<evidence type="ECO:0000313" key="11">
    <source>
        <dbReference type="EMBL" id="KAK1431026.1"/>
    </source>
</evidence>
<comment type="subcellular location">
    <subcellularLocation>
        <location evidence="2">Endoplasmic reticulum membrane</location>
        <topology evidence="2">Multi-pass membrane protein</topology>
    </subcellularLocation>
</comment>
<dbReference type="PANTHER" id="PTHR12692:SF0">
    <property type="entry name" value="GH11935P"/>
    <property type="match status" value="1"/>
</dbReference>
<keyword evidence="4 9" id="KW-0812">Transmembrane</keyword>
<comment type="caution">
    <text evidence="11">The sequence shown here is derived from an EMBL/GenBank/DDBJ whole genome shotgun (WGS) entry which is preliminary data.</text>
</comment>
<keyword evidence="12" id="KW-1185">Reference proteome</keyword>
<accession>A0AAD8P3W4</accession>
<name>A0AAD8P3W4_TARER</name>
<evidence type="ECO:0000256" key="6">
    <source>
        <dbReference type="ARBA" id="ARBA00022824"/>
    </source>
</evidence>
<feature type="transmembrane region" description="Helical" evidence="9">
    <location>
        <begin position="35"/>
        <end position="56"/>
    </location>
</feature>
<evidence type="ECO:0000256" key="8">
    <source>
        <dbReference type="ARBA" id="ARBA00023136"/>
    </source>
</evidence>
<evidence type="ECO:0000256" key="4">
    <source>
        <dbReference type="ARBA" id="ARBA00022692"/>
    </source>
</evidence>
<dbReference type="Proteomes" id="UP001229421">
    <property type="component" value="Unassembled WGS sequence"/>
</dbReference>
<proteinExistence type="inferred from homology"/>
<evidence type="ECO:0000256" key="1">
    <source>
        <dbReference type="ARBA" id="ARBA00002791"/>
    </source>
</evidence>
<keyword evidence="6" id="KW-0256">Endoplasmic reticulum</keyword>
<dbReference type="GO" id="GO:0018279">
    <property type="term" value="P:protein N-linked glycosylation via asparagine"/>
    <property type="evidence" value="ECO:0007669"/>
    <property type="project" value="TreeGrafter"/>
</dbReference>
<evidence type="ECO:0000256" key="9">
    <source>
        <dbReference type="SAM" id="Phobius"/>
    </source>
</evidence>
<sequence length="189" mass="21397">MTISPKPSLILSLLLTITILSSAAASSPISVLSKMEIVFVTGVFLIWISFMIKRIIAGETIFHNKKMWICGTLFVYFFSVSGSMFILIRRIPLFVVDRNDANNPVFFFKGHGMQFGAEGICAGFLFTIVGLLISLVTRIVVRMKDSMMQRLTMVSVMIVSFWAVKQVVRLNHWKTGYAIHAYLPSNWYK</sequence>
<dbReference type="EMBL" id="JAUHHV010000003">
    <property type="protein sequence ID" value="KAK1431026.1"/>
    <property type="molecule type" value="Genomic_DNA"/>
</dbReference>
<protein>
    <submittedName>
        <fullName evidence="11">Uncharacterized protein</fullName>
    </submittedName>
</protein>
<evidence type="ECO:0000256" key="5">
    <source>
        <dbReference type="ARBA" id="ARBA00022729"/>
    </source>
</evidence>
<feature type="transmembrane region" description="Helical" evidence="9">
    <location>
        <begin position="115"/>
        <end position="135"/>
    </location>
</feature>
<dbReference type="InterPro" id="IPR021149">
    <property type="entry name" value="OligosaccharylTrfase_OST3/OST6"/>
</dbReference>
<dbReference type="PANTHER" id="PTHR12692">
    <property type="entry name" value="DOLICHYL-DIPHOSPHOOLIGOSACCHARIDE--PROTEIN GLYCOSYLTRANSFERASE-RELATED"/>
    <property type="match status" value="1"/>
</dbReference>
<dbReference type="AlphaFoldDB" id="A0AAD8P3W4"/>
<keyword evidence="5 10" id="KW-0732">Signal</keyword>
<evidence type="ECO:0000256" key="7">
    <source>
        <dbReference type="ARBA" id="ARBA00022989"/>
    </source>
</evidence>
<keyword evidence="7 9" id="KW-1133">Transmembrane helix</keyword>
<keyword evidence="8 9" id="KW-0472">Membrane</keyword>